<dbReference type="Proteomes" id="UP001497482">
    <property type="component" value="Chromosome 15"/>
</dbReference>
<evidence type="ECO:0000313" key="20">
    <source>
        <dbReference type="EMBL" id="CAL1582784.1"/>
    </source>
</evidence>
<evidence type="ECO:0000256" key="1">
    <source>
        <dbReference type="ARBA" id="ARBA00004651"/>
    </source>
</evidence>
<evidence type="ECO:0000256" key="5">
    <source>
        <dbReference type="ARBA" id="ARBA00022553"/>
    </source>
</evidence>
<keyword evidence="9 18" id="KW-0472">Membrane</keyword>
<evidence type="ECO:0000256" key="14">
    <source>
        <dbReference type="ARBA" id="ARBA00025505"/>
    </source>
</evidence>
<keyword evidence="4" id="KW-0145">Chemotaxis</keyword>
<dbReference type="GO" id="GO:0016494">
    <property type="term" value="F:C-X-C chemokine receptor activity"/>
    <property type="evidence" value="ECO:0007669"/>
    <property type="project" value="InterPro"/>
</dbReference>
<keyword evidence="13 17" id="KW-0807">Transducer</keyword>
<dbReference type="PROSITE" id="PS00237">
    <property type="entry name" value="G_PROTEIN_RECEP_F1_1"/>
    <property type="match status" value="1"/>
</dbReference>
<keyword evidence="11 17" id="KW-0675">Receptor</keyword>
<dbReference type="GO" id="GO:0019722">
    <property type="term" value="P:calcium-mediated signaling"/>
    <property type="evidence" value="ECO:0007669"/>
    <property type="project" value="TreeGrafter"/>
</dbReference>
<comment type="subunit">
    <text evidence="16">Interacts with IL8. Interacts with GNAI2.</text>
</comment>
<dbReference type="GO" id="GO:0007204">
    <property type="term" value="P:positive regulation of cytosolic calcium ion concentration"/>
    <property type="evidence" value="ECO:0007669"/>
    <property type="project" value="TreeGrafter"/>
</dbReference>
<protein>
    <recommendedName>
        <fullName evidence="2">C-X-C chemokine receptor type 2</fullName>
    </recommendedName>
    <alternativeName>
        <fullName evidence="15">High affinity interleukin-8 receptor B</fullName>
    </alternativeName>
</protein>
<sequence>MEVPLPILVQLREKMVEETFFNTANFPNITWKGEGQWEVCSVSAPGFKALGLTIAYIIIFIFSVFGNALVVFVVSYMKSGRTSTDIYLMNLAIADILFSLALPFWAVYVYSGWIFGTALCKILSGFQEASVYGGVFLLACISIDRYFAIVHAKRSLSSHKVLVKVVCGVVWVVAGMLALPVVVQRESMYLENIGEHICFENVTRESSDRWRVSMYILRHTVGFFLPLAIMSVCYGRTILKLYHTRNQHKHKAMRFILAVVLSFIVCWLPFNASVLIDILIRGGSLPVESCQTLYTVEKMLNVPQVLAFTHCMVNPILYAFIGQKFRNQLLSALNKHGVISKRFQQTHQKSSVNSVGSFRSRNTSVTV</sequence>
<reference evidence="20 21" key="1">
    <citation type="submission" date="2024-04" db="EMBL/GenBank/DDBJ databases">
        <authorList>
            <person name="Waldvogel A.-M."/>
            <person name="Schoenle A."/>
        </authorList>
    </citation>
    <scope>NUCLEOTIDE SEQUENCE [LARGE SCALE GENOMIC DNA]</scope>
</reference>
<evidence type="ECO:0000256" key="15">
    <source>
        <dbReference type="ARBA" id="ARBA00033468"/>
    </source>
</evidence>
<organism evidence="20 21">
    <name type="scientific">Knipowitschia caucasica</name>
    <name type="common">Caucasian dwarf goby</name>
    <name type="synonym">Pomatoschistus caucasicus</name>
    <dbReference type="NCBI Taxonomy" id="637954"/>
    <lineage>
        <taxon>Eukaryota</taxon>
        <taxon>Metazoa</taxon>
        <taxon>Chordata</taxon>
        <taxon>Craniata</taxon>
        <taxon>Vertebrata</taxon>
        <taxon>Euteleostomi</taxon>
        <taxon>Actinopterygii</taxon>
        <taxon>Neopterygii</taxon>
        <taxon>Teleostei</taxon>
        <taxon>Neoteleostei</taxon>
        <taxon>Acanthomorphata</taxon>
        <taxon>Gobiaria</taxon>
        <taxon>Gobiiformes</taxon>
        <taxon>Gobioidei</taxon>
        <taxon>Gobiidae</taxon>
        <taxon>Gobiinae</taxon>
        <taxon>Knipowitschia</taxon>
    </lineage>
</organism>
<evidence type="ECO:0000256" key="12">
    <source>
        <dbReference type="ARBA" id="ARBA00023180"/>
    </source>
</evidence>
<keyword evidence="12" id="KW-0325">Glycoprotein</keyword>
<keyword evidence="6 17" id="KW-0812">Transmembrane</keyword>
<comment type="similarity">
    <text evidence="17">Belongs to the G-protein coupled receptor 1 family.</text>
</comment>
<feature type="transmembrane region" description="Helical" evidence="18">
    <location>
        <begin position="215"/>
        <end position="234"/>
    </location>
</feature>
<dbReference type="InterPro" id="IPR050119">
    <property type="entry name" value="CCR1-9-like"/>
</dbReference>
<dbReference type="InterPro" id="IPR000174">
    <property type="entry name" value="Chemokine_CXCR_1/2"/>
</dbReference>
<dbReference type="EMBL" id="OZ035837">
    <property type="protein sequence ID" value="CAL1582784.1"/>
    <property type="molecule type" value="Genomic_DNA"/>
</dbReference>
<keyword evidence="21" id="KW-1185">Reference proteome</keyword>
<dbReference type="PANTHER" id="PTHR10489:SF689">
    <property type="entry name" value="C-X-C CHEMOKINE RECEPTOR TYPE 2"/>
    <property type="match status" value="1"/>
</dbReference>
<feature type="transmembrane region" description="Helical" evidence="18">
    <location>
        <begin position="86"/>
        <end position="110"/>
    </location>
</feature>
<accession>A0AAV2K4R1</accession>
<feature type="transmembrane region" description="Helical" evidence="18">
    <location>
        <begin position="300"/>
        <end position="321"/>
    </location>
</feature>
<dbReference type="PRINTS" id="PR00237">
    <property type="entry name" value="GPCRRHODOPSN"/>
</dbReference>
<keyword evidence="8 17" id="KW-0297">G-protein coupled receptor</keyword>
<feature type="transmembrane region" description="Helical" evidence="18">
    <location>
        <begin position="255"/>
        <end position="280"/>
    </location>
</feature>
<keyword evidence="10" id="KW-1015">Disulfide bond</keyword>
<dbReference type="Pfam" id="PF00001">
    <property type="entry name" value="7tm_1"/>
    <property type="match status" value="1"/>
</dbReference>
<keyword evidence="3" id="KW-1003">Cell membrane</keyword>
<proteinExistence type="inferred from homology"/>
<evidence type="ECO:0000256" key="6">
    <source>
        <dbReference type="ARBA" id="ARBA00022692"/>
    </source>
</evidence>
<dbReference type="InterPro" id="IPR000276">
    <property type="entry name" value="GPCR_Rhodpsn"/>
</dbReference>
<evidence type="ECO:0000256" key="13">
    <source>
        <dbReference type="ARBA" id="ARBA00023224"/>
    </source>
</evidence>
<dbReference type="GO" id="GO:0009897">
    <property type="term" value="C:external side of plasma membrane"/>
    <property type="evidence" value="ECO:0007669"/>
    <property type="project" value="TreeGrafter"/>
</dbReference>
<evidence type="ECO:0000256" key="17">
    <source>
        <dbReference type="RuleBase" id="RU000688"/>
    </source>
</evidence>
<evidence type="ECO:0000256" key="4">
    <source>
        <dbReference type="ARBA" id="ARBA00022500"/>
    </source>
</evidence>
<dbReference type="SUPFAM" id="SSF81321">
    <property type="entry name" value="Family A G protein-coupled receptor-like"/>
    <property type="match status" value="1"/>
</dbReference>
<dbReference type="GO" id="GO:0019957">
    <property type="term" value="F:C-C chemokine binding"/>
    <property type="evidence" value="ECO:0007669"/>
    <property type="project" value="TreeGrafter"/>
</dbReference>
<gene>
    <name evidence="20" type="ORF">KC01_LOCUS13334</name>
</gene>
<feature type="transmembrane region" description="Helical" evidence="18">
    <location>
        <begin position="130"/>
        <end position="149"/>
    </location>
</feature>
<evidence type="ECO:0000256" key="7">
    <source>
        <dbReference type="ARBA" id="ARBA00022989"/>
    </source>
</evidence>
<keyword evidence="7 18" id="KW-1133">Transmembrane helix</keyword>
<dbReference type="Gene3D" id="1.20.1070.10">
    <property type="entry name" value="Rhodopsin 7-helix transmembrane proteins"/>
    <property type="match status" value="1"/>
</dbReference>
<evidence type="ECO:0000256" key="2">
    <source>
        <dbReference type="ARBA" id="ARBA00020033"/>
    </source>
</evidence>
<dbReference type="GO" id="GO:0030593">
    <property type="term" value="P:neutrophil chemotaxis"/>
    <property type="evidence" value="ECO:0007669"/>
    <property type="project" value="TreeGrafter"/>
</dbReference>
<feature type="domain" description="G-protein coupled receptors family 1 profile" evidence="19">
    <location>
        <begin position="66"/>
        <end position="318"/>
    </location>
</feature>
<dbReference type="PANTHER" id="PTHR10489">
    <property type="entry name" value="CELL ADHESION MOLECULE"/>
    <property type="match status" value="1"/>
</dbReference>
<evidence type="ECO:0000256" key="16">
    <source>
        <dbReference type="ARBA" id="ARBA00034130"/>
    </source>
</evidence>
<evidence type="ECO:0000256" key="10">
    <source>
        <dbReference type="ARBA" id="ARBA00023157"/>
    </source>
</evidence>
<evidence type="ECO:0000256" key="18">
    <source>
        <dbReference type="SAM" id="Phobius"/>
    </source>
</evidence>
<evidence type="ECO:0000259" key="19">
    <source>
        <dbReference type="PROSITE" id="PS50262"/>
    </source>
</evidence>
<name>A0AAV2K4R1_KNICA</name>
<dbReference type="AlphaFoldDB" id="A0AAV2K4R1"/>
<evidence type="ECO:0000256" key="3">
    <source>
        <dbReference type="ARBA" id="ARBA00022475"/>
    </source>
</evidence>
<feature type="transmembrane region" description="Helical" evidence="18">
    <location>
        <begin position="54"/>
        <end position="74"/>
    </location>
</feature>
<comment type="subcellular location">
    <subcellularLocation>
        <location evidence="1">Cell membrane</location>
        <topology evidence="1">Multi-pass membrane protein</topology>
    </subcellularLocation>
</comment>
<evidence type="ECO:0000256" key="8">
    <source>
        <dbReference type="ARBA" id="ARBA00023040"/>
    </source>
</evidence>
<feature type="transmembrane region" description="Helical" evidence="18">
    <location>
        <begin position="161"/>
        <end position="183"/>
    </location>
</feature>
<comment type="function">
    <text evidence="14">Receptor for interleukin-8 which is a powerful neutrophil chemotactic factor. Binding of IL-8 to the receptor causes activation of neutrophils. This response is mediated via a G-protein that activates a phosphatidylinositol-calcium second messenger system. Binds to IL-8 with high affinity. Also binds with high affinity to CXCL3, GRO/MGSA and NAP-2.</text>
</comment>
<evidence type="ECO:0000313" key="21">
    <source>
        <dbReference type="Proteomes" id="UP001497482"/>
    </source>
</evidence>
<keyword evidence="5" id="KW-0597">Phosphoprotein</keyword>
<dbReference type="GO" id="GO:0016493">
    <property type="term" value="F:C-C chemokine receptor activity"/>
    <property type="evidence" value="ECO:0007669"/>
    <property type="project" value="TreeGrafter"/>
</dbReference>
<dbReference type="PRINTS" id="PR00427">
    <property type="entry name" value="INTRLEUKIN8R"/>
</dbReference>
<dbReference type="GO" id="GO:0006955">
    <property type="term" value="P:immune response"/>
    <property type="evidence" value="ECO:0007669"/>
    <property type="project" value="TreeGrafter"/>
</dbReference>
<evidence type="ECO:0000256" key="11">
    <source>
        <dbReference type="ARBA" id="ARBA00023170"/>
    </source>
</evidence>
<evidence type="ECO:0000256" key="9">
    <source>
        <dbReference type="ARBA" id="ARBA00023136"/>
    </source>
</evidence>
<dbReference type="PROSITE" id="PS50262">
    <property type="entry name" value="G_PROTEIN_RECEP_F1_2"/>
    <property type="match status" value="1"/>
</dbReference>
<dbReference type="InterPro" id="IPR017452">
    <property type="entry name" value="GPCR_Rhodpsn_7TM"/>
</dbReference>